<evidence type="ECO:0000313" key="9">
    <source>
        <dbReference type="Proteomes" id="UP000030512"/>
    </source>
</evidence>
<evidence type="ECO:0000256" key="5">
    <source>
        <dbReference type="ARBA" id="ARBA00023136"/>
    </source>
</evidence>
<dbReference type="OrthoDB" id="9793824at2"/>
<dbReference type="EMBL" id="CP014476">
    <property type="protein sequence ID" value="AMK76701.1"/>
    <property type="molecule type" value="Genomic_DNA"/>
</dbReference>
<evidence type="ECO:0000259" key="7">
    <source>
        <dbReference type="Pfam" id="PF06271"/>
    </source>
</evidence>
<accession>A0A126T3N9</accession>
<organism evidence="8 9">
    <name type="scientific">Methylomonas denitrificans</name>
    <dbReference type="NCBI Taxonomy" id="1538553"/>
    <lineage>
        <taxon>Bacteria</taxon>
        <taxon>Pseudomonadati</taxon>
        <taxon>Pseudomonadota</taxon>
        <taxon>Gammaproteobacteria</taxon>
        <taxon>Methylococcales</taxon>
        <taxon>Methylococcaceae</taxon>
        <taxon>Methylomonas</taxon>
    </lineage>
</organism>
<protein>
    <recommendedName>
        <fullName evidence="7">RDD domain-containing protein</fullName>
    </recommendedName>
</protein>
<name>A0A126T3N9_9GAMM</name>
<reference evidence="8 9" key="1">
    <citation type="journal article" date="2015" name="Environ. Microbiol.">
        <title>Methane oxidation coupled to nitrate reduction under hypoxia by the Gammaproteobacterium Methylomonas denitrificans, sp. nov. type strain FJG1.</title>
        <authorList>
            <person name="Kits K.D."/>
            <person name="Klotz M.G."/>
            <person name="Stein L.Y."/>
        </authorList>
    </citation>
    <scope>NUCLEOTIDE SEQUENCE [LARGE SCALE GENOMIC DNA]</scope>
    <source>
        <strain evidence="8 9">FJG1</strain>
    </source>
</reference>
<keyword evidence="3 6" id="KW-0812">Transmembrane</keyword>
<dbReference type="PANTHER" id="PTHR36115">
    <property type="entry name" value="PROLINE-RICH ANTIGEN HOMOLOG-RELATED"/>
    <property type="match status" value="1"/>
</dbReference>
<feature type="transmembrane region" description="Helical" evidence="6">
    <location>
        <begin position="61"/>
        <end position="79"/>
    </location>
</feature>
<gene>
    <name evidence="8" type="ORF">JT25_009390</name>
</gene>
<dbReference type="GO" id="GO:0005886">
    <property type="term" value="C:plasma membrane"/>
    <property type="evidence" value="ECO:0007669"/>
    <property type="project" value="UniProtKB-SubCell"/>
</dbReference>
<dbReference type="PANTHER" id="PTHR36115:SF10">
    <property type="entry name" value="RDD DOMAIN-CONTAINING PROTEIN"/>
    <property type="match status" value="1"/>
</dbReference>
<evidence type="ECO:0000256" key="4">
    <source>
        <dbReference type="ARBA" id="ARBA00022989"/>
    </source>
</evidence>
<feature type="transmembrane region" description="Helical" evidence="6">
    <location>
        <begin position="108"/>
        <end position="131"/>
    </location>
</feature>
<dbReference type="AlphaFoldDB" id="A0A126T3N9"/>
<evidence type="ECO:0000256" key="2">
    <source>
        <dbReference type="ARBA" id="ARBA00022475"/>
    </source>
</evidence>
<evidence type="ECO:0000256" key="3">
    <source>
        <dbReference type="ARBA" id="ARBA00022692"/>
    </source>
</evidence>
<dbReference type="KEGG" id="mdn:JT25_009390"/>
<feature type="domain" description="RDD" evidence="7">
    <location>
        <begin position="20"/>
        <end position="143"/>
    </location>
</feature>
<evidence type="ECO:0000313" key="8">
    <source>
        <dbReference type="EMBL" id="AMK76701.1"/>
    </source>
</evidence>
<dbReference type="RefSeq" id="WP_052142200.1">
    <property type="nucleotide sequence ID" value="NZ_CP014476.1"/>
</dbReference>
<dbReference type="Proteomes" id="UP000030512">
    <property type="component" value="Chromosome"/>
</dbReference>
<keyword evidence="4 6" id="KW-1133">Transmembrane helix</keyword>
<feature type="transmembrane region" description="Helical" evidence="6">
    <location>
        <begin position="26"/>
        <end position="49"/>
    </location>
</feature>
<dbReference type="InterPro" id="IPR051791">
    <property type="entry name" value="Pra-immunoreactive"/>
</dbReference>
<proteinExistence type="predicted"/>
<comment type="subcellular location">
    <subcellularLocation>
        <location evidence="1">Cell membrane</location>
        <topology evidence="1">Multi-pass membrane protein</topology>
    </subcellularLocation>
</comment>
<dbReference type="STRING" id="1538553.JT25_009390"/>
<evidence type="ECO:0000256" key="1">
    <source>
        <dbReference type="ARBA" id="ARBA00004651"/>
    </source>
</evidence>
<evidence type="ECO:0000256" key="6">
    <source>
        <dbReference type="SAM" id="Phobius"/>
    </source>
</evidence>
<sequence length="154" mass="17337">MRQSAKASIPKPGADLPSAPGFLRRLAAACYDAFLLLAVLFFATAIALPFNAGQAFAGDQLFYPLYLLAISFVFYGWFWTHGGQTLGLRAWKIKVCTPNGQSLDWRQAGIRFLVGLLSWACLGLGFFWCLFDKNGQCWHDYLSKTRLVFQEEKR</sequence>
<keyword evidence="9" id="KW-1185">Reference proteome</keyword>
<dbReference type="InterPro" id="IPR010432">
    <property type="entry name" value="RDD"/>
</dbReference>
<dbReference type="Pfam" id="PF06271">
    <property type="entry name" value="RDD"/>
    <property type="match status" value="1"/>
</dbReference>
<keyword evidence="5 6" id="KW-0472">Membrane</keyword>
<keyword evidence="2" id="KW-1003">Cell membrane</keyword>